<evidence type="ECO:0000313" key="2">
    <source>
        <dbReference type="EMBL" id="KAK7479983.1"/>
    </source>
</evidence>
<evidence type="ECO:0000256" key="1">
    <source>
        <dbReference type="SAM" id="MobiDB-lite"/>
    </source>
</evidence>
<protein>
    <submittedName>
        <fullName evidence="2">Uncharacterized protein</fullName>
    </submittedName>
</protein>
<feature type="region of interest" description="Disordered" evidence="1">
    <location>
        <begin position="23"/>
        <end position="81"/>
    </location>
</feature>
<name>A0ABD0JZJ0_9CAEN</name>
<sequence>MVHCRPLFLMRCNSLPELQLTHKQRASADDRSSVKAAQHPKATTVNKTASKHDSRKRERNSPDSCGAGTRVQKPSPDSGTV</sequence>
<comment type="caution">
    <text evidence="2">The sequence shown here is derived from an EMBL/GenBank/DDBJ whole genome shotgun (WGS) entry which is preliminary data.</text>
</comment>
<dbReference type="EMBL" id="JACVVK020000291">
    <property type="protein sequence ID" value="KAK7479983.1"/>
    <property type="molecule type" value="Genomic_DNA"/>
</dbReference>
<keyword evidence="3" id="KW-1185">Reference proteome</keyword>
<reference evidence="2 3" key="1">
    <citation type="journal article" date="2023" name="Sci. Data">
        <title>Genome assembly of the Korean intertidal mud-creeper Batillaria attramentaria.</title>
        <authorList>
            <person name="Patra A.K."/>
            <person name="Ho P.T."/>
            <person name="Jun S."/>
            <person name="Lee S.J."/>
            <person name="Kim Y."/>
            <person name="Won Y.J."/>
        </authorList>
    </citation>
    <scope>NUCLEOTIDE SEQUENCE [LARGE SCALE GENOMIC DNA]</scope>
    <source>
        <strain evidence="2">Wonlab-2016</strain>
    </source>
</reference>
<evidence type="ECO:0000313" key="3">
    <source>
        <dbReference type="Proteomes" id="UP001519460"/>
    </source>
</evidence>
<proteinExistence type="predicted"/>
<dbReference type="AlphaFoldDB" id="A0ABD0JZJ0"/>
<gene>
    <name evidence="2" type="ORF">BaRGS_00028810</name>
</gene>
<dbReference type="Proteomes" id="UP001519460">
    <property type="component" value="Unassembled WGS sequence"/>
</dbReference>
<accession>A0ABD0JZJ0</accession>
<organism evidence="2 3">
    <name type="scientific">Batillaria attramentaria</name>
    <dbReference type="NCBI Taxonomy" id="370345"/>
    <lineage>
        <taxon>Eukaryota</taxon>
        <taxon>Metazoa</taxon>
        <taxon>Spiralia</taxon>
        <taxon>Lophotrochozoa</taxon>
        <taxon>Mollusca</taxon>
        <taxon>Gastropoda</taxon>
        <taxon>Caenogastropoda</taxon>
        <taxon>Sorbeoconcha</taxon>
        <taxon>Cerithioidea</taxon>
        <taxon>Batillariidae</taxon>
        <taxon>Batillaria</taxon>
    </lineage>
</organism>
<feature type="compositionally biased region" description="Basic and acidic residues" evidence="1">
    <location>
        <begin position="50"/>
        <end position="61"/>
    </location>
</feature>